<sequence>MDSCGVRERPGARRRGDMEHAGWEHTLGARVREHPTDNARRRTAVVWSLLVGVVGVAAGVPILLATFDHDDSTTGSNVLPGSVLGIGLVGLGFGVARLVDLLRGEGEVFVRYQGGLVHRRAGQERVIRWADVASVRQRKTRAPLAYAMGNDIDLRVRLRDGGRLRITGYTQDAAELARPLLQAAPPAPGREN</sequence>
<protein>
    <recommendedName>
        <fullName evidence="4">PH domain-containing protein</fullName>
    </recommendedName>
</protein>
<feature type="transmembrane region" description="Helical" evidence="1">
    <location>
        <begin position="79"/>
        <end position="99"/>
    </location>
</feature>
<gene>
    <name evidence="2" type="ORF">RM844_18555</name>
</gene>
<name>A0ABU2JTH1_9ACTN</name>
<dbReference type="RefSeq" id="WP_311668371.1">
    <property type="nucleotide sequence ID" value="NZ_JAVREO010000010.1"/>
</dbReference>
<dbReference type="Proteomes" id="UP001183410">
    <property type="component" value="Unassembled WGS sequence"/>
</dbReference>
<feature type="transmembrane region" description="Helical" evidence="1">
    <location>
        <begin position="44"/>
        <end position="67"/>
    </location>
</feature>
<evidence type="ECO:0000313" key="2">
    <source>
        <dbReference type="EMBL" id="MDT0268287.1"/>
    </source>
</evidence>
<evidence type="ECO:0000313" key="3">
    <source>
        <dbReference type="Proteomes" id="UP001183410"/>
    </source>
</evidence>
<reference evidence="3" key="1">
    <citation type="submission" date="2023-07" db="EMBL/GenBank/DDBJ databases">
        <title>30 novel species of actinomycetes from the DSMZ collection.</title>
        <authorList>
            <person name="Nouioui I."/>
        </authorList>
    </citation>
    <scope>NUCLEOTIDE SEQUENCE [LARGE SCALE GENOMIC DNA]</scope>
    <source>
        <strain evidence="3">DSM 44915</strain>
    </source>
</reference>
<accession>A0ABU2JTH1</accession>
<evidence type="ECO:0008006" key="4">
    <source>
        <dbReference type="Google" id="ProtNLM"/>
    </source>
</evidence>
<evidence type="ECO:0000256" key="1">
    <source>
        <dbReference type="SAM" id="Phobius"/>
    </source>
</evidence>
<dbReference type="EMBL" id="JAVREO010000010">
    <property type="protein sequence ID" value="MDT0268287.1"/>
    <property type="molecule type" value="Genomic_DNA"/>
</dbReference>
<organism evidence="2 3">
    <name type="scientific">Streptomyces chisholmiae</name>
    <dbReference type="NCBI Taxonomy" id="3075540"/>
    <lineage>
        <taxon>Bacteria</taxon>
        <taxon>Bacillati</taxon>
        <taxon>Actinomycetota</taxon>
        <taxon>Actinomycetes</taxon>
        <taxon>Kitasatosporales</taxon>
        <taxon>Streptomycetaceae</taxon>
        <taxon>Streptomyces</taxon>
    </lineage>
</organism>
<keyword evidence="1" id="KW-1133">Transmembrane helix</keyword>
<keyword evidence="1" id="KW-0812">Transmembrane</keyword>
<keyword evidence="3" id="KW-1185">Reference proteome</keyword>
<proteinExistence type="predicted"/>
<comment type="caution">
    <text evidence="2">The sequence shown here is derived from an EMBL/GenBank/DDBJ whole genome shotgun (WGS) entry which is preliminary data.</text>
</comment>
<keyword evidence="1" id="KW-0472">Membrane</keyword>